<evidence type="ECO:0000313" key="3">
    <source>
        <dbReference type="Proteomes" id="UP001589605"/>
    </source>
</evidence>
<feature type="region of interest" description="Disordered" evidence="1">
    <location>
        <begin position="1"/>
        <end position="21"/>
    </location>
</feature>
<name>A0ABV5F3F3_9FLAO</name>
<accession>A0ABV5F3F3</accession>
<protein>
    <submittedName>
        <fullName evidence="2">N-acetylglutamate synthase</fullName>
    </submittedName>
</protein>
<dbReference type="EMBL" id="JBHMEZ010000012">
    <property type="protein sequence ID" value="MFB9053930.1"/>
    <property type="molecule type" value="Genomic_DNA"/>
</dbReference>
<dbReference type="Pfam" id="PF26421">
    <property type="entry name" value="Avidin_like"/>
    <property type="match status" value="1"/>
</dbReference>
<comment type="caution">
    <text evidence="2">The sequence shown here is derived from an EMBL/GenBank/DDBJ whole genome shotgun (WGS) entry which is preliminary data.</text>
</comment>
<dbReference type="RefSeq" id="WP_382383279.1">
    <property type="nucleotide sequence ID" value="NZ_JBHMEZ010000012.1"/>
</dbReference>
<proteinExistence type="predicted"/>
<keyword evidence="3" id="KW-1185">Reference proteome</keyword>
<gene>
    <name evidence="2" type="ORF">ACFFVB_12660</name>
</gene>
<dbReference type="InterPro" id="IPR058595">
    <property type="entry name" value="Avidin-like"/>
</dbReference>
<evidence type="ECO:0000313" key="2">
    <source>
        <dbReference type="EMBL" id="MFB9053930.1"/>
    </source>
</evidence>
<evidence type="ECO:0000256" key="1">
    <source>
        <dbReference type="SAM" id="MobiDB-lite"/>
    </source>
</evidence>
<sequence>MKINYDNRKFRPIQNSENGETTKETIFEYKQNGKILTSEYCGGQIKKGHLIGLVDENGRIEMRYHQVNKKDELMTGICVSEPEILENGKIRLHETWKWTSGDQSKGKSIIEEI</sequence>
<reference evidence="2 3" key="1">
    <citation type="submission" date="2024-09" db="EMBL/GenBank/DDBJ databases">
        <authorList>
            <person name="Sun Q."/>
            <person name="Mori K."/>
        </authorList>
    </citation>
    <scope>NUCLEOTIDE SEQUENCE [LARGE SCALE GENOMIC DNA]</scope>
    <source>
        <strain evidence="2 3">CECT 8286</strain>
    </source>
</reference>
<organism evidence="2 3">
    <name type="scientific">Formosa undariae</name>
    <dbReference type="NCBI Taxonomy" id="1325436"/>
    <lineage>
        <taxon>Bacteria</taxon>
        <taxon>Pseudomonadati</taxon>
        <taxon>Bacteroidota</taxon>
        <taxon>Flavobacteriia</taxon>
        <taxon>Flavobacteriales</taxon>
        <taxon>Flavobacteriaceae</taxon>
        <taxon>Formosa</taxon>
    </lineage>
</organism>
<dbReference type="Proteomes" id="UP001589605">
    <property type="component" value="Unassembled WGS sequence"/>
</dbReference>